<evidence type="ECO:0000313" key="3">
    <source>
        <dbReference type="EMBL" id="CAF4239193.1"/>
    </source>
</evidence>
<feature type="region of interest" description="Disordered" evidence="1">
    <location>
        <begin position="182"/>
        <end position="206"/>
    </location>
</feature>
<comment type="caution">
    <text evidence="2">The sequence shown here is derived from an EMBL/GenBank/DDBJ whole genome shotgun (WGS) entry which is preliminary data.</text>
</comment>
<dbReference type="Proteomes" id="UP000677228">
    <property type="component" value="Unassembled WGS sequence"/>
</dbReference>
<dbReference type="EMBL" id="CAJNOK010029075">
    <property type="protein sequence ID" value="CAF1443217.1"/>
    <property type="molecule type" value="Genomic_DNA"/>
</dbReference>
<reference evidence="2" key="1">
    <citation type="submission" date="2021-02" db="EMBL/GenBank/DDBJ databases">
        <authorList>
            <person name="Nowell W R."/>
        </authorList>
    </citation>
    <scope>NUCLEOTIDE SEQUENCE</scope>
</reference>
<dbReference type="EMBL" id="CAJOBA010050894">
    <property type="protein sequence ID" value="CAF4239193.1"/>
    <property type="molecule type" value="Genomic_DNA"/>
</dbReference>
<feature type="compositionally biased region" description="Polar residues" evidence="1">
    <location>
        <begin position="57"/>
        <end position="71"/>
    </location>
</feature>
<gene>
    <name evidence="2" type="ORF">OVA965_LOCUS34524</name>
    <name evidence="3" type="ORF">TMI583_LOCUS35450</name>
</gene>
<organism evidence="2 4">
    <name type="scientific">Didymodactylos carnosus</name>
    <dbReference type="NCBI Taxonomy" id="1234261"/>
    <lineage>
        <taxon>Eukaryota</taxon>
        <taxon>Metazoa</taxon>
        <taxon>Spiralia</taxon>
        <taxon>Gnathifera</taxon>
        <taxon>Rotifera</taxon>
        <taxon>Eurotatoria</taxon>
        <taxon>Bdelloidea</taxon>
        <taxon>Philodinida</taxon>
        <taxon>Philodinidae</taxon>
        <taxon>Didymodactylos</taxon>
    </lineage>
</organism>
<evidence type="ECO:0000313" key="2">
    <source>
        <dbReference type="EMBL" id="CAF1443217.1"/>
    </source>
</evidence>
<feature type="compositionally biased region" description="Low complexity" evidence="1">
    <location>
        <begin position="72"/>
        <end position="89"/>
    </location>
</feature>
<evidence type="ECO:0000256" key="1">
    <source>
        <dbReference type="SAM" id="MobiDB-lite"/>
    </source>
</evidence>
<accession>A0A8S2FEM1</accession>
<name>A0A8S2FEM1_9BILA</name>
<dbReference type="Proteomes" id="UP000682733">
    <property type="component" value="Unassembled WGS sequence"/>
</dbReference>
<feature type="region of interest" description="Disordered" evidence="1">
    <location>
        <begin position="53"/>
        <end position="89"/>
    </location>
</feature>
<proteinExistence type="predicted"/>
<protein>
    <submittedName>
        <fullName evidence="2">Uncharacterized protein</fullName>
    </submittedName>
</protein>
<dbReference type="AlphaFoldDB" id="A0A8S2FEM1"/>
<evidence type="ECO:0000313" key="4">
    <source>
        <dbReference type="Proteomes" id="UP000677228"/>
    </source>
</evidence>
<sequence>MDDDKIESLKVKHMGQLLFETFALEGVDTANLLDELFDRAVAKQYKAEALNKRPKLLSTQPPQAGTSPYFDNNSNTTNHSTPSPSFRANPVTTNLLNVTTTTQTLRFIAPKRPPLQNVLKINNLVENIIPDQENIYIVSNEVTKVMRCVLWFDQFVKQTERNATTTNNHGKITTYQLIRFERDGESSSGEEEKENADGRKDKSTPNVVVTTAQQGPAAVLAVVTSTTSTAALNRLYFI</sequence>